<proteinExistence type="inferred from homology"/>
<evidence type="ECO:0000256" key="5">
    <source>
        <dbReference type="ARBA" id="ARBA00022448"/>
    </source>
</evidence>
<accession>A0A7T7BXK6</accession>
<gene>
    <name evidence="17" type="primary">nad6</name>
</gene>
<dbReference type="PANTHER" id="PTHR11435">
    <property type="entry name" value="NADH UBIQUINONE OXIDOREDUCTASE SUBUNIT ND6"/>
    <property type="match status" value="1"/>
</dbReference>
<evidence type="ECO:0000313" key="17">
    <source>
        <dbReference type="EMBL" id="QQK56322.1"/>
    </source>
</evidence>
<evidence type="ECO:0000256" key="9">
    <source>
        <dbReference type="ARBA" id="ARBA00022982"/>
    </source>
</evidence>
<dbReference type="EMBL" id="MW291531">
    <property type="protein sequence ID" value="QQK56322.1"/>
    <property type="molecule type" value="Genomic_DNA"/>
</dbReference>
<organism evidence="17">
    <name type="scientific">Aulacochilus grouvellei</name>
    <dbReference type="NCBI Taxonomy" id="2800504"/>
    <lineage>
        <taxon>Eukaryota</taxon>
        <taxon>Metazoa</taxon>
        <taxon>Ecdysozoa</taxon>
        <taxon>Arthropoda</taxon>
        <taxon>Hexapoda</taxon>
        <taxon>Insecta</taxon>
        <taxon>Pterygota</taxon>
        <taxon>Neoptera</taxon>
        <taxon>Endopterygota</taxon>
        <taxon>Coleoptera</taxon>
        <taxon>Polyphaga</taxon>
        <taxon>Cucujiformia</taxon>
        <taxon>Erotylidae</taxon>
        <taxon>Erotylinae</taxon>
        <taxon>Aulacochilus</taxon>
    </lineage>
</organism>
<dbReference type="EC" id="7.1.1.2" evidence="3"/>
<keyword evidence="6" id="KW-0679">Respiratory chain</keyword>
<evidence type="ECO:0000256" key="6">
    <source>
        <dbReference type="ARBA" id="ARBA00022660"/>
    </source>
</evidence>
<evidence type="ECO:0000256" key="2">
    <source>
        <dbReference type="ARBA" id="ARBA00005698"/>
    </source>
</evidence>
<dbReference type="GO" id="GO:0031966">
    <property type="term" value="C:mitochondrial membrane"/>
    <property type="evidence" value="ECO:0007669"/>
    <property type="project" value="UniProtKB-SubCell"/>
</dbReference>
<name>A0A7T7BXK6_9CUCU</name>
<keyword evidence="9" id="KW-0249">Electron transport</keyword>
<evidence type="ECO:0000256" key="3">
    <source>
        <dbReference type="ARBA" id="ARBA00012944"/>
    </source>
</evidence>
<reference evidence="17" key="1">
    <citation type="submission" date="2020-11" db="EMBL/GenBank/DDBJ databases">
        <authorList>
            <person name="Sun H."/>
            <person name="Sun H."/>
            <person name="Song J."/>
            <person name="Zhang W."/>
            <person name="Deng G."/>
            <person name="Wei X."/>
            <person name="Li F."/>
            <person name="Zhang X."/>
            <person name="Liu J."/>
            <person name="Pu J."/>
            <person name="Sun Y."/>
            <person name="Tong Q."/>
            <person name="Bi Y."/>
            <person name="Qi J."/>
            <person name="Chang K.-C."/>
            <person name="Gao G.F."/>
            <person name="Liu J."/>
        </authorList>
    </citation>
    <scope>NUCLEOTIDE SEQUENCE</scope>
</reference>
<dbReference type="InterPro" id="IPR050269">
    <property type="entry name" value="ComplexI_Subunit6"/>
</dbReference>
<sequence>MSILMAMLTLLSIIFLLISHPLSMGLILLMWTIFTAMLTGLMNTNYWYSYILFLVMVGGMLVLFTYMTSIASNEKFKFSPKIFLLILMIPISMFTIFLVDTFMLDSMIFNLDSLQSSSNLLQEINLMKYMNYPNNLLLIMLIFYLLLTLVIVVKMVGLKTAPLRQKF</sequence>
<keyword evidence="7 16" id="KW-0812">Transmembrane</keyword>
<evidence type="ECO:0000256" key="14">
    <source>
        <dbReference type="ARBA" id="ARBA00031019"/>
    </source>
</evidence>
<keyword evidence="13 16" id="KW-0472">Membrane</keyword>
<evidence type="ECO:0000256" key="8">
    <source>
        <dbReference type="ARBA" id="ARBA00022967"/>
    </source>
</evidence>
<keyword evidence="10 16" id="KW-1133">Transmembrane helix</keyword>
<dbReference type="AlphaFoldDB" id="A0A7T7BXK6"/>
<evidence type="ECO:0000256" key="13">
    <source>
        <dbReference type="ARBA" id="ARBA00023136"/>
    </source>
</evidence>
<protein>
    <recommendedName>
        <fullName evidence="4">NADH-ubiquinone oxidoreductase chain 6</fullName>
        <ecNumber evidence="3">7.1.1.2</ecNumber>
    </recommendedName>
    <alternativeName>
        <fullName evidence="14">NADH dehydrogenase subunit 6</fullName>
    </alternativeName>
</protein>
<evidence type="ECO:0000256" key="7">
    <source>
        <dbReference type="ARBA" id="ARBA00022692"/>
    </source>
</evidence>
<feature type="transmembrane region" description="Helical" evidence="16">
    <location>
        <begin position="82"/>
        <end position="104"/>
    </location>
</feature>
<feature type="transmembrane region" description="Helical" evidence="16">
    <location>
        <begin position="46"/>
        <end position="70"/>
    </location>
</feature>
<evidence type="ECO:0000256" key="15">
    <source>
        <dbReference type="ARBA" id="ARBA00049551"/>
    </source>
</evidence>
<evidence type="ECO:0000256" key="10">
    <source>
        <dbReference type="ARBA" id="ARBA00022989"/>
    </source>
</evidence>
<evidence type="ECO:0000256" key="1">
    <source>
        <dbReference type="ARBA" id="ARBA00004225"/>
    </source>
</evidence>
<feature type="transmembrane region" description="Helical" evidence="16">
    <location>
        <begin position="7"/>
        <end position="34"/>
    </location>
</feature>
<keyword evidence="8" id="KW-1278">Translocase</keyword>
<evidence type="ECO:0000256" key="12">
    <source>
        <dbReference type="ARBA" id="ARBA00023128"/>
    </source>
</evidence>
<evidence type="ECO:0000256" key="16">
    <source>
        <dbReference type="SAM" id="Phobius"/>
    </source>
</evidence>
<geneLocation type="mitochondrion" evidence="17"/>
<keyword evidence="5" id="KW-0813">Transport</keyword>
<dbReference type="GO" id="GO:0008137">
    <property type="term" value="F:NADH dehydrogenase (ubiquinone) activity"/>
    <property type="evidence" value="ECO:0007669"/>
    <property type="project" value="UniProtKB-EC"/>
</dbReference>
<comment type="catalytic activity">
    <reaction evidence="15">
        <text>a ubiquinone + NADH + 5 H(+)(in) = a ubiquinol + NAD(+) + 4 H(+)(out)</text>
        <dbReference type="Rhea" id="RHEA:29091"/>
        <dbReference type="Rhea" id="RHEA-COMP:9565"/>
        <dbReference type="Rhea" id="RHEA-COMP:9566"/>
        <dbReference type="ChEBI" id="CHEBI:15378"/>
        <dbReference type="ChEBI" id="CHEBI:16389"/>
        <dbReference type="ChEBI" id="CHEBI:17976"/>
        <dbReference type="ChEBI" id="CHEBI:57540"/>
        <dbReference type="ChEBI" id="CHEBI:57945"/>
        <dbReference type="EC" id="7.1.1.2"/>
    </reaction>
</comment>
<comment type="similarity">
    <text evidence="2">Belongs to the complex I subunit 6 family.</text>
</comment>
<evidence type="ECO:0000256" key="4">
    <source>
        <dbReference type="ARBA" id="ARBA00021095"/>
    </source>
</evidence>
<keyword evidence="11" id="KW-0520">NAD</keyword>
<dbReference type="PANTHER" id="PTHR11435:SF1">
    <property type="entry name" value="NADH-UBIQUINONE OXIDOREDUCTASE CHAIN 6"/>
    <property type="match status" value="1"/>
</dbReference>
<feature type="transmembrane region" description="Helical" evidence="16">
    <location>
        <begin position="136"/>
        <end position="157"/>
    </location>
</feature>
<keyword evidence="12 17" id="KW-0496">Mitochondrion</keyword>
<evidence type="ECO:0000256" key="11">
    <source>
        <dbReference type="ARBA" id="ARBA00023027"/>
    </source>
</evidence>
<comment type="subcellular location">
    <subcellularLocation>
        <location evidence="1">Mitochondrion membrane</location>
        <topology evidence="1">Multi-pass membrane protein</topology>
    </subcellularLocation>
</comment>